<dbReference type="InterPro" id="IPR029020">
    <property type="entry name" value="Ammonium/urea_transptr"/>
</dbReference>
<dbReference type="Gene3D" id="3.40.50.2300">
    <property type="match status" value="1"/>
</dbReference>
<proteinExistence type="inferred from homology"/>
<dbReference type="AlphaFoldDB" id="K9YLK7"/>
<evidence type="ECO:0000256" key="8">
    <source>
        <dbReference type="ARBA" id="ARBA00022679"/>
    </source>
</evidence>
<dbReference type="FunFam" id="3.30.565.10:FF:000010">
    <property type="entry name" value="Sensor histidine kinase RcsC"/>
    <property type="match status" value="1"/>
</dbReference>
<evidence type="ECO:0000256" key="15">
    <source>
        <dbReference type="ARBA" id="ARBA00023136"/>
    </source>
</evidence>
<keyword evidence="13 22" id="KW-1133">Transmembrane helix</keyword>
<keyword evidence="7 20" id="KW-0597">Phosphoprotein</keyword>
<keyword evidence="10" id="KW-0547">Nucleotide-binding</keyword>
<keyword evidence="9 22" id="KW-0812">Transmembrane</keyword>
<evidence type="ECO:0000256" key="14">
    <source>
        <dbReference type="ARBA" id="ARBA00023012"/>
    </source>
</evidence>
<accession>K9YLK7</accession>
<protein>
    <recommendedName>
        <fullName evidence="19">Circadian input-output histidine kinase CikA</fullName>
        <ecNumber evidence="5">2.7.13.3</ecNumber>
    </recommendedName>
    <alternativeName>
        <fullName evidence="18">Sensory/regulatory protein RpfC</fullName>
    </alternativeName>
</protein>
<dbReference type="BioCyc" id="CSTA292563:G1353-1029-MONOMER"/>
<dbReference type="InterPro" id="IPR001611">
    <property type="entry name" value="Leu-rich_rpt"/>
</dbReference>
<evidence type="ECO:0000259" key="23">
    <source>
        <dbReference type="PROSITE" id="PS50109"/>
    </source>
</evidence>
<keyword evidence="11 25" id="KW-0418">Kinase</keyword>
<evidence type="ECO:0000256" key="5">
    <source>
        <dbReference type="ARBA" id="ARBA00012438"/>
    </source>
</evidence>
<dbReference type="SMART" id="SM00387">
    <property type="entry name" value="HATPase_c"/>
    <property type="match status" value="1"/>
</dbReference>
<evidence type="ECO:0000256" key="10">
    <source>
        <dbReference type="ARBA" id="ARBA00022741"/>
    </source>
</evidence>
<dbReference type="Pfam" id="PF00512">
    <property type="entry name" value="HisKA"/>
    <property type="match status" value="1"/>
</dbReference>
<feature type="transmembrane region" description="Helical" evidence="22">
    <location>
        <begin position="86"/>
        <end position="107"/>
    </location>
</feature>
<evidence type="ECO:0000256" key="6">
    <source>
        <dbReference type="ARBA" id="ARBA00022448"/>
    </source>
</evidence>
<keyword evidence="8" id="KW-0808">Transferase</keyword>
<keyword evidence="15 22" id="KW-0472">Membrane</keyword>
<dbReference type="KEGG" id="csn:Cyast_1024"/>
<dbReference type="SUPFAM" id="SSF55874">
    <property type="entry name" value="ATPase domain of HSP90 chaperone/DNA topoisomerase II/histidine kinase"/>
    <property type="match status" value="1"/>
</dbReference>
<evidence type="ECO:0000256" key="17">
    <source>
        <dbReference type="ARBA" id="ARBA00064003"/>
    </source>
</evidence>
<dbReference type="HOGENOM" id="CLU_000445_33_6_3"/>
<dbReference type="PROSITE" id="PS51450">
    <property type="entry name" value="LRR"/>
    <property type="match status" value="1"/>
</dbReference>
<evidence type="ECO:0000256" key="20">
    <source>
        <dbReference type="PROSITE-ProRule" id="PRU00169"/>
    </source>
</evidence>
<dbReference type="InterPro" id="IPR036097">
    <property type="entry name" value="HisK_dim/P_sf"/>
</dbReference>
<dbReference type="InterPro" id="IPR024041">
    <property type="entry name" value="NH4_transpt_AmtB-like_dom"/>
</dbReference>
<sequence length="946" mass="105870">MTDLQWLLICAGLVFLMQPGFMCLESGLTRSKNNINVAVKNLADFGISVALFWCFGYAIMFGNSFLGFIGTENFFLNVDTDMELGAFFLFQAMFCSTATTIVSGAVAERLRFDSYIIIAILVSGLIYPLFGHWVWNGLDFDSMMGWLGRLGYVDFAGCSVVHGIGAWVGLATLLIIGPRTGRFNQDGKKNKIHGANLPLSVLGVMLLWIAWFGFNGGSVLIFNNQVALILVNTLMAGVSGMIVSCIFTWYREKIPQVESLMNGAIAGLVSITAACNIVSTSEAVIIGGVGGILMVLIKNYLEYHYIDDAVDAVAVHGAAGVWGVLAVAFFGQTELLNTGLSSFQQFFVQLLGAFVCFAWAFGMSWLILSGVNRIFPLRVSVEEETIGLNVSEHQAKTEIYDLMNVIDQQTKTQDLSLRVPVEPFTEVGHIATHYNKLIDSLELSTQQLQAGNLELAQAKERAEIANKTKSIFLANMSHELRTPMNAILGFSQIMMRSKKLDSEQLENISIINRSGNYLLNLINNVLDLSKIEAGKMMLNLKNIDLYNLIDEIEDLLYLKAEEKNLQLTFITDENVPRYIRTDETKLRQVLINIINNGIKFTDEGGVNIVTEIMSNDFSQTQVNKSWNQEDECYQDYPYVRIKFTVEDSGIGIAKEDIDKVFDAFIQTEVGRKSQEGTGLGLSISRKFVQLMGGDISLRSNLGKGTVFRFDILAKIININEVEISPHHHTRKVVALKKGQPSYRILVVDDRPINRLLMVKLLQPLGFELKEAVNGEEAIALWEEWEPHLIWMDMRMPIMDGYQATQYIKSTLKGNATAIIALTASVLEEEKAIVISAGCDDFIRKPFRESVIFDTMAKHLGVEYIYEEENISISSKSFEPLTVEELKKMPSSWLQKLYQAVIDLDDDLVLELVSEIPRNFDSLSNKLIYSVNNFQLPQIRKLIEKIN</sequence>
<evidence type="ECO:0000256" key="3">
    <source>
        <dbReference type="ARBA" id="ARBA00005887"/>
    </source>
</evidence>
<dbReference type="Pfam" id="PF00909">
    <property type="entry name" value="Ammonium_transp"/>
    <property type="match status" value="1"/>
</dbReference>
<evidence type="ECO:0000256" key="11">
    <source>
        <dbReference type="ARBA" id="ARBA00022777"/>
    </source>
</evidence>
<feature type="domain" description="Response regulatory" evidence="24">
    <location>
        <begin position="743"/>
        <end position="859"/>
    </location>
</feature>
<evidence type="ECO:0000256" key="1">
    <source>
        <dbReference type="ARBA" id="ARBA00000085"/>
    </source>
</evidence>
<dbReference type="InterPro" id="IPR003661">
    <property type="entry name" value="HisK_dim/P_dom"/>
</dbReference>
<keyword evidence="6" id="KW-0813">Transport</keyword>
<keyword evidence="14" id="KW-0902">Two-component regulatory system</keyword>
<dbReference type="EC" id="2.7.13.3" evidence="5"/>
<dbReference type="eggNOG" id="COG2205">
    <property type="taxonomic scope" value="Bacteria"/>
</dbReference>
<dbReference type="InterPro" id="IPR036890">
    <property type="entry name" value="HATPase_C_sf"/>
</dbReference>
<name>K9YLK7_CYASC</name>
<feature type="transmembrane region" description="Helical" evidence="22">
    <location>
        <begin position="114"/>
        <end position="135"/>
    </location>
</feature>
<dbReference type="PROSITE" id="PS50109">
    <property type="entry name" value="HIS_KIN"/>
    <property type="match status" value="1"/>
</dbReference>
<feature type="transmembrane region" description="Helical" evidence="22">
    <location>
        <begin position="260"/>
        <end position="279"/>
    </location>
</feature>
<dbReference type="SUPFAM" id="SSF111352">
    <property type="entry name" value="Ammonium transporter"/>
    <property type="match status" value="1"/>
</dbReference>
<dbReference type="GO" id="GO:0008519">
    <property type="term" value="F:ammonium channel activity"/>
    <property type="evidence" value="ECO:0007669"/>
    <property type="project" value="InterPro"/>
</dbReference>
<dbReference type="SUPFAM" id="SSF47384">
    <property type="entry name" value="Homodimeric domain of signal transducing histidine kinase"/>
    <property type="match status" value="1"/>
</dbReference>
<dbReference type="PRINTS" id="PR00344">
    <property type="entry name" value="BCTRLSENSOR"/>
</dbReference>
<dbReference type="CDD" id="cd16922">
    <property type="entry name" value="HATPase_EvgS-ArcB-TorS-like"/>
    <property type="match status" value="1"/>
</dbReference>
<evidence type="ECO:0000256" key="22">
    <source>
        <dbReference type="SAM" id="Phobius"/>
    </source>
</evidence>
<dbReference type="eggNOG" id="COG0004">
    <property type="taxonomic scope" value="Bacteria"/>
</dbReference>
<feature type="coiled-coil region" evidence="21">
    <location>
        <begin position="441"/>
        <end position="468"/>
    </location>
</feature>
<dbReference type="InterPro" id="IPR001789">
    <property type="entry name" value="Sig_transdc_resp-reg_receiver"/>
</dbReference>
<dbReference type="GO" id="GO:0000155">
    <property type="term" value="F:phosphorelay sensor kinase activity"/>
    <property type="evidence" value="ECO:0007669"/>
    <property type="project" value="InterPro"/>
</dbReference>
<evidence type="ECO:0000256" key="18">
    <source>
        <dbReference type="ARBA" id="ARBA00068150"/>
    </source>
</evidence>
<dbReference type="STRING" id="292563.Cyast_1024"/>
<evidence type="ECO:0000256" key="19">
    <source>
        <dbReference type="ARBA" id="ARBA00074306"/>
    </source>
</evidence>
<dbReference type="PANTHER" id="PTHR45339">
    <property type="entry name" value="HYBRID SIGNAL TRANSDUCTION HISTIDINE KINASE J"/>
    <property type="match status" value="1"/>
</dbReference>
<comment type="similarity">
    <text evidence="4">In the N-terminal section; belongs to the phytochrome family.</text>
</comment>
<reference evidence="26" key="1">
    <citation type="journal article" date="2013" name="Proc. Natl. Acad. Sci. U.S.A.">
        <title>Improving the coverage of the cyanobacterial phylum using diversity-driven genome sequencing.</title>
        <authorList>
            <person name="Shih P.M."/>
            <person name="Wu D."/>
            <person name="Latifi A."/>
            <person name="Axen S.D."/>
            <person name="Fewer D.P."/>
            <person name="Talla E."/>
            <person name="Calteau A."/>
            <person name="Cai F."/>
            <person name="Tandeau de Marsac N."/>
            <person name="Rippka R."/>
            <person name="Herdman M."/>
            <person name="Sivonen K."/>
            <person name="Coursin T."/>
            <person name="Laurent T."/>
            <person name="Goodwin L."/>
            <person name="Nolan M."/>
            <person name="Davenport K.W."/>
            <person name="Han C.S."/>
            <person name="Rubin E.M."/>
            <person name="Eisen J.A."/>
            <person name="Woyke T."/>
            <person name="Gugger M."/>
            <person name="Kerfeld C.A."/>
        </authorList>
    </citation>
    <scope>NUCLEOTIDE SEQUENCE [LARGE SCALE GENOMIC DNA]</scope>
    <source>
        <strain evidence="26">ATCC 29140 / PCC 7202</strain>
    </source>
</reference>
<feature type="transmembrane region" description="Helical" evidence="22">
    <location>
        <begin position="313"/>
        <end position="331"/>
    </location>
</feature>
<dbReference type="InterPro" id="IPR001905">
    <property type="entry name" value="Ammonium_transpt"/>
</dbReference>
<comment type="similarity">
    <text evidence="3">Belongs to the ammonia transporter channel (TC 1.A.11.2) family.</text>
</comment>
<evidence type="ECO:0000259" key="24">
    <source>
        <dbReference type="PROSITE" id="PS50110"/>
    </source>
</evidence>
<dbReference type="SMART" id="SM00448">
    <property type="entry name" value="REC"/>
    <property type="match status" value="1"/>
</dbReference>
<evidence type="ECO:0000256" key="21">
    <source>
        <dbReference type="SAM" id="Coils"/>
    </source>
</evidence>
<evidence type="ECO:0000256" key="7">
    <source>
        <dbReference type="ARBA" id="ARBA00022553"/>
    </source>
</evidence>
<evidence type="ECO:0000256" key="13">
    <source>
        <dbReference type="ARBA" id="ARBA00022989"/>
    </source>
</evidence>
<dbReference type="NCBIfam" id="TIGR00836">
    <property type="entry name" value="amt"/>
    <property type="match status" value="1"/>
</dbReference>
<dbReference type="InterPro" id="IPR003594">
    <property type="entry name" value="HATPase_dom"/>
</dbReference>
<keyword evidence="26" id="KW-1185">Reference proteome</keyword>
<dbReference type="Pfam" id="PF02518">
    <property type="entry name" value="HATPase_c"/>
    <property type="match status" value="1"/>
</dbReference>
<dbReference type="GO" id="GO:0016020">
    <property type="term" value="C:membrane"/>
    <property type="evidence" value="ECO:0007669"/>
    <property type="project" value="UniProtKB-SubCell"/>
</dbReference>
<dbReference type="SMART" id="SM00388">
    <property type="entry name" value="HisKA"/>
    <property type="match status" value="1"/>
</dbReference>
<evidence type="ECO:0000256" key="2">
    <source>
        <dbReference type="ARBA" id="ARBA00004141"/>
    </source>
</evidence>
<dbReference type="PROSITE" id="PS50110">
    <property type="entry name" value="RESPONSE_REGULATORY"/>
    <property type="match status" value="1"/>
</dbReference>
<dbReference type="InterPro" id="IPR018047">
    <property type="entry name" value="Ammonium_transpt_CS"/>
</dbReference>
<dbReference type="Gene3D" id="1.10.3430.10">
    <property type="entry name" value="Ammonium transporter AmtB like domains"/>
    <property type="match status" value="1"/>
</dbReference>
<organism evidence="25 26">
    <name type="scientific">Cyanobacterium stanieri (strain ATCC 29140 / PCC 7202)</name>
    <dbReference type="NCBI Taxonomy" id="292563"/>
    <lineage>
        <taxon>Bacteria</taxon>
        <taxon>Bacillati</taxon>
        <taxon>Cyanobacteriota</taxon>
        <taxon>Cyanophyceae</taxon>
        <taxon>Oscillatoriophycideae</taxon>
        <taxon>Chroococcales</taxon>
        <taxon>Geminocystaceae</taxon>
        <taxon>Cyanobacterium</taxon>
    </lineage>
</organism>
<dbReference type="PATRIC" id="fig|292563.3.peg.1073"/>
<keyword evidence="16" id="KW-0924">Ammonia transport</keyword>
<dbReference type="SUPFAM" id="SSF52172">
    <property type="entry name" value="CheY-like"/>
    <property type="match status" value="1"/>
</dbReference>
<dbReference type="PROSITE" id="PS01219">
    <property type="entry name" value="AMMONIUM_TRANSP"/>
    <property type="match status" value="1"/>
</dbReference>
<feature type="domain" description="Histidine kinase" evidence="23">
    <location>
        <begin position="475"/>
        <end position="715"/>
    </location>
</feature>
<dbReference type="CDD" id="cd00082">
    <property type="entry name" value="HisKA"/>
    <property type="match status" value="1"/>
</dbReference>
<dbReference type="eggNOG" id="COG0745">
    <property type="taxonomic scope" value="Bacteria"/>
</dbReference>
<comment type="subcellular location">
    <subcellularLocation>
        <location evidence="2">Membrane</location>
        <topology evidence="2">Multi-pass membrane protein</topology>
    </subcellularLocation>
</comment>
<keyword evidence="12" id="KW-0067">ATP-binding</keyword>
<dbReference type="CDD" id="cd17546">
    <property type="entry name" value="REC_hyHK_CKI1_RcsC-like"/>
    <property type="match status" value="1"/>
</dbReference>
<comment type="subunit">
    <text evidence="17">At low DSF concentrations, interacts with RpfF.</text>
</comment>
<evidence type="ECO:0000256" key="12">
    <source>
        <dbReference type="ARBA" id="ARBA00022840"/>
    </source>
</evidence>
<dbReference type="Gene3D" id="1.10.287.130">
    <property type="match status" value="1"/>
</dbReference>
<dbReference type="InterPro" id="IPR011006">
    <property type="entry name" value="CheY-like_superfamily"/>
</dbReference>
<dbReference type="GO" id="GO:0005524">
    <property type="term" value="F:ATP binding"/>
    <property type="evidence" value="ECO:0007669"/>
    <property type="project" value="UniProtKB-KW"/>
</dbReference>
<feature type="transmembrane region" description="Helical" evidence="22">
    <location>
        <begin position="155"/>
        <end position="176"/>
    </location>
</feature>
<evidence type="ECO:0000256" key="9">
    <source>
        <dbReference type="ARBA" id="ARBA00022692"/>
    </source>
</evidence>
<evidence type="ECO:0000313" key="25">
    <source>
        <dbReference type="EMBL" id="AFZ46993.1"/>
    </source>
</evidence>
<feature type="transmembrane region" description="Helical" evidence="22">
    <location>
        <begin position="197"/>
        <end position="214"/>
    </location>
</feature>
<gene>
    <name evidence="25" type="ordered locus">Cyast_1024</name>
</gene>
<feature type="transmembrane region" description="Helical" evidence="22">
    <location>
        <begin position="45"/>
        <end position="66"/>
    </location>
</feature>
<dbReference type="InterPro" id="IPR005467">
    <property type="entry name" value="His_kinase_dom"/>
</dbReference>
<dbReference type="FunFam" id="1.10.287.130:FF:000002">
    <property type="entry name" value="Two-component osmosensing histidine kinase"/>
    <property type="match status" value="1"/>
</dbReference>
<evidence type="ECO:0000256" key="16">
    <source>
        <dbReference type="ARBA" id="ARBA00023177"/>
    </source>
</evidence>
<dbReference type="InterPro" id="IPR004358">
    <property type="entry name" value="Sig_transdc_His_kin-like_C"/>
</dbReference>
<comment type="catalytic activity">
    <reaction evidence="1">
        <text>ATP + protein L-histidine = ADP + protein N-phospho-L-histidine.</text>
        <dbReference type="EC" id="2.7.13.3"/>
    </reaction>
</comment>
<dbReference type="PANTHER" id="PTHR45339:SF1">
    <property type="entry name" value="HYBRID SIGNAL TRANSDUCTION HISTIDINE KINASE J"/>
    <property type="match status" value="1"/>
</dbReference>
<evidence type="ECO:0000256" key="4">
    <source>
        <dbReference type="ARBA" id="ARBA00006402"/>
    </source>
</evidence>
<dbReference type="EMBL" id="CP003940">
    <property type="protein sequence ID" value="AFZ46993.1"/>
    <property type="molecule type" value="Genomic_DNA"/>
</dbReference>
<dbReference type="Gene3D" id="3.30.565.10">
    <property type="entry name" value="Histidine kinase-like ATPase, C-terminal domain"/>
    <property type="match status" value="1"/>
</dbReference>
<feature type="modified residue" description="4-aspartylphosphate" evidence="20">
    <location>
        <position position="792"/>
    </location>
</feature>
<dbReference type="Pfam" id="PF00072">
    <property type="entry name" value="Response_reg"/>
    <property type="match status" value="1"/>
</dbReference>
<evidence type="ECO:0000313" key="26">
    <source>
        <dbReference type="Proteomes" id="UP000010483"/>
    </source>
</evidence>
<feature type="transmembrane region" description="Helical" evidence="22">
    <location>
        <begin position="226"/>
        <end position="248"/>
    </location>
</feature>
<feature type="transmembrane region" description="Helical" evidence="22">
    <location>
        <begin position="346"/>
        <end position="368"/>
    </location>
</feature>
<dbReference type="Proteomes" id="UP000010483">
    <property type="component" value="Chromosome"/>
</dbReference>
<feature type="transmembrane region" description="Helical" evidence="22">
    <location>
        <begin position="6"/>
        <end position="24"/>
    </location>
</feature>
<keyword evidence="21" id="KW-0175">Coiled coil</keyword>